<dbReference type="SMART" id="SM00731">
    <property type="entry name" value="SprT"/>
    <property type="match status" value="1"/>
</dbReference>
<organism evidence="2">
    <name type="scientific">uncultured Caudovirales phage</name>
    <dbReference type="NCBI Taxonomy" id="2100421"/>
    <lineage>
        <taxon>Viruses</taxon>
        <taxon>Duplodnaviria</taxon>
        <taxon>Heunggongvirae</taxon>
        <taxon>Uroviricota</taxon>
        <taxon>Caudoviricetes</taxon>
        <taxon>Peduoviridae</taxon>
        <taxon>Maltschvirus</taxon>
        <taxon>Maltschvirus maltsch</taxon>
    </lineage>
</organism>
<protein>
    <submittedName>
        <fullName evidence="2">SprT Zn-dependent metalloprotease, SprT family</fullName>
    </submittedName>
</protein>
<accession>A0A6J5KR58</accession>
<reference evidence="2" key="1">
    <citation type="submission" date="2020-04" db="EMBL/GenBank/DDBJ databases">
        <authorList>
            <person name="Chiriac C."/>
            <person name="Salcher M."/>
            <person name="Ghai R."/>
            <person name="Kavagutti S V."/>
        </authorList>
    </citation>
    <scope>NUCLEOTIDE SEQUENCE</scope>
</reference>
<keyword evidence="2" id="KW-0378">Hydrolase</keyword>
<evidence type="ECO:0000259" key="1">
    <source>
        <dbReference type="SMART" id="SM00731"/>
    </source>
</evidence>
<gene>
    <name evidence="2" type="ORF">UFOVP29_64</name>
</gene>
<dbReference type="PANTHER" id="PTHR38773">
    <property type="entry name" value="PROTEIN SPRT"/>
    <property type="match status" value="1"/>
</dbReference>
<dbReference type="Pfam" id="PF10263">
    <property type="entry name" value="SprT-like"/>
    <property type="match status" value="1"/>
</dbReference>
<dbReference type="InterPro" id="IPR006640">
    <property type="entry name" value="SprT-like_domain"/>
</dbReference>
<dbReference type="GO" id="GO:0006508">
    <property type="term" value="P:proteolysis"/>
    <property type="evidence" value="ECO:0007669"/>
    <property type="project" value="UniProtKB-KW"/>
</dbReference>
<dbReference type="PANTHER" id="PTHR38773:SF1">
    <property type="entry name" value="PROTEIN SPRT"/>
    <property type="match status" value="1"/>
</dbReference>
<keyword evidence="2" id="KW-0482">Metalloprotease</keyword>
<feature type="domain" description="SprT-like" evidence="1">
    <location>
        <begin position="9"/>
        <end position="174"/>
    </location>
</feature>
<proteinExistence type="predicted"/>
<dbReference type="GO" id="GO:0008237">
    <property type="term" value="F:metallopeptidase activity"/>
    <property type="evidence" value="ECO:0007669"/>
    <property type="project" value="UniProtKB-KW"/>
</dbReference>
<keyword evidence="2" id="KW-0645">Protease</keyword>
<evidence type="ECO:0000313" key="2">
    <source>
        <dbReference type="EMBL" id="CAB4122749.1"/>
    </source>
</evidence>
<dbReference type="EMBL" id="LR796167">
    <property type="protein sequence ID" value="CAB4122749.1"/>
    <property type="molecule type" value="Genomic_DNA"/>
</dbReference>
<sequence length="269" mass="29495">MIDVVARREAIKTRCFEIFRRAEAQYGVKLGSVEILFNLRGRVAGMACCRRNRFSSAPATDLKLRFNVDMIAGDGYDHILNDCVPHEIAHLVCYANPQLGANHDRGWKRVCVALGGNGERCHTEDVLMAKGNTYRYVTSTGAEIQVGDRHHANIQAGAVLHAHRKVGGGSITRQSQYVLVGVNGRPVTAGVLPVVAVKPVNTPVVAKAVKPEAGVARTVLVRAWIRDMVARGRTQSQCEDICGQVFNMSRAQGKSYVQTQWVRAMSTQD</sequence>
<dbReference type="GO" id="GO:0006950">
    <property type="term" value="P:response to stress"/>
    <property type="evidence" value="ECO:0007669"/>
    <property type="project" value="UniProtKB-ARBA"/>
</dbReference>
<name>A0A6J5KR58_9CAUD</name>